<name>A0A0A9E8J6_ARUDO</name>
<organism evidence="1">
    <name type="scientific">Arundo donax</name>
    <name type="common">Giant reed</name>
    <name type="synonym">Donax arundinaceus</name>
    <dbReference type="NCBI Taxonomy" id="35708"/>
    <lineage>
        <taxon>Eukaryota</taxon>
        <taxon>Viridiplantae</taxon>
        <taxon>Streptophyta</taxon>
        <taxon>Embryophyta</taxon>
        <taxon>Tracheophyta</taxon>
        <taxon>Spermatophyta</taxon>
        <taxon>Magnoliopsida</taxon>
        <taxon>Liliopsida</taxon>
        <taxon>Poales</taxon>
        <taxon>Poaceae</taxon>
        <taxon>PACMAD clade</taxon>
        <taxon>Arundinoideae</taxon>
        <taxon>Arundineae</taxon>
        <taxon>Arundo</taxon>
    </lineage>
</organism>
<reference evidence="1" key="1">
    <citation type="submission" date="2014-09" db="EMBL/GenBank/DDBJ databases">
        <authorList>
            <person name="Magalhaes I.L.F."/>
            <person name="Oliveira U."/>
            <person name="Santos F.R."/>
            <person name="Vidigal T.H.D.A."/>
            <person name="Brescovit A.D."/>
            <person name="Santos A.J."/>
        </authorList>
    </citation>
    <scope>NUCLEOTIDE SEQUENCE</scope>
    <source>
        <tissue evidence="1">Shoot tissue taken approximately 20 cm above the soil surface</tissue>
    </source>
</reference>
<protein>
    <submittedName>
        <fullName evidence="1">Uncharacterized protein</fullName>
    </submittedName>
</protein>
<evidence type="ECO:0000313" key="1">
    <source>
        <dbReference type="EMBL" id="JAD97064.1"/>
    </source>
</evidence>
<dbReference type="AlphaFoldDB" id="A0A0A9E8J6"/>
<proteinExistence type="predicted"/>
<sequence>MKLLLRSMEASSMVVGPAPATPPQPPAAAGPWRSGCIARLLWFRRGGAGG</sequence>
<dbReference type="EMBL" id="GBRH01200831">
    <property type="protein sequence ID" value="JAD97064.1"/>
    <property type="molecule type" value="Transcribed_RNA"/>
</dbReference>
<reference evidence="1" key="2">
    <citation type="journal article" date="2015" name="Data Brief">
        <title>Shoot transcriptome of the giant reed, Arundo donax.</title>
        <authorList>
            <person name="Barrero R.A."/>
            <person name="Guerrero F.D."/>
            <person name="Moolhuijzen P."/>
            <person name="Goolsby J.A."/>
            <person name="Tidwell J."/>
            <person name="Bellgard S.E."/>
            <person name="Bellgard M.I."/>
        </authorList>
    </citation>
    <scope>NUCLEOTIDE SEQUENCE</scope>
    <source>
        <tissue evidence="1">Shoot tissue taken approximately 20 cm above the soil surface</tissue>
    </source>
</reference>
<accession>A0A0A9E8J6</accession>